<dbReference type="EMBL" id="VSSQ01080706">
    <property type="protein sequence ID" value="MPN29837.1"/>
    <property type="molecule type" value="Genomic_DNA"/>
</dbReference>
<dbReference type="GO" id="GO:0008965">
    <property type="term" value="F:phosphoenolpyruvate-protein phosphotransferase activity"/>
    <property type="evidence" value="ECO:0007669"/>
    <property type="project" value="UniProtKB-EC"/>
</dbReference>
<dbReference type="PANTHER" id="PTHR46244:SF3">
    <property type="entry name" value="PHOSPHOENOLPYRUVATE-PROTEIN PHOSPHOTRANSFERASE"/>
    <property type="match status" value="1"/>
</dbReference>
<dbReference type="InterPro" id="IPR040442">
    <property type="entry name" value="Pyrv_kinase-like_dom_sf"/>
</dbReference>
<keyword evidence="2" id="KW-0808">Transferase</keyword>
<name>A0A645GSF2_9ZZZZ</name>
<dbReference type="SUPFAM" id="SSF51621">
    <property type="entry name" value="Phosphoenolpyruvate/pyruvate domain"/>
    <property type="match status" value="1"/>
</dbReference>
<protein>
    <submittedName>
        <fullName evidence="2">Phosphoenolpyruvate-protein phosphotransferase</fullName>
        <ecNumber evidence="2">2.7.3.9</ecNumber>
    </submittedName>
</protein>
<accession>A0A645GSF2</accession>
<sequence>MCGEMAGKKELIPLLLGMGLREFSMNASSILEIRKEINDLKFEKCRGLANKLDDLRTSKEVRELLNGVPELREE</sequence>
<comment type="caution">
    <text evidence="2">The sequence shown here is derived from an EMBL/GenBank/DDBJ whole genome shotgun (WGS) entry which is preliminary data.</text>
</comment>
<dbReference type="InterPro" id="IPR050499">
    <property type="entry name" value="PEP-utilizing_PTS_enzyme"/>
</dbReference>
<dbReference type="EC" id="2.7.3.9" evidence="2"/>
<dbReference type="InterPro" id="IPR000121">
    <property type="entry name" value="PEP_util_C"/>
</dbReference>
<reference evidence="2" key="1">
    <citation type="submission" date="2019-08" db="EMBL/GenBank/DDBJ databases">
        <authorList>
            <person name="Kucharzyk K."/>
            <person name="Murdoch R.W."/>
            <person name="Higgins S."/>
            <person name="Loffler F."/>
        </authorList>
    </citation>
    <scope>NUCLEOTIDE SEQUENCE</scope>
</reference>
<proteinExistence type="predicted"/>
<dbReference type="Pfam" id="PF02896">
    <property type="entry name" value="PEP-utilizers_C"/>
    <property type="match status" value="1"/>
</dbReference>
<keyword evidence="2" id="KW-0670">Pyruvate</keyword>
<dbReference type="AlphaFoldDB" id="A0A645GSF2"/>
<evidence type="ECO:0000259" key="1">
    <source>
        <dbReference type="Pfam" id="PF02896"/>
    </source>
</evidence>
<dbReference type="PANTHER" id="PTHR46244">
    <property type="entry name" value="PHOSPHOENOLPYRUVATE-PROTEIN PHOSPHOTRANSFERASE"/>
    <property type="match status" value="1"/>
</dbReference>
<organism evidence="2">
    <name type="scientific">bioreactor metagenome</name>
    <dbReference type="NCBI Taxonomy" id="1076179"/>
    <lineage>
        <taxon>unclassified sequences</taxon>
        <taxon>metagenomes</taxon>
        <taxon>ecological metagenomes</taxon>
    </lineage>
</organism>
<gene>
    <name evidence="2" type="primary">ptsI_23</name>
    <name evidence="2" type="ORF">SDC9_177290</name>
</gene>
<evidence type="ECO:0000313" key="2">
    <source>
        <dbReference type="EMBL" id="MPN29837.1"/>
    </source>
</evidence>
<feature type="domain" description="PEP-utilising enzyme C-terminal" evidence="1">
    <location>
        <begin position="1"/>
        <end position="40"/>
    </location>
</feature>
<dbReference type="InterPro" id="IPR015813">
    <property type="entry name" value="Pyrv/PenolPyrv_kinase-like_dom"/>
</dbReference>
<dbReference type="Gene3D" id="3.20.20.60">
    <property type="entry name" value="Phosphoenolpyruvate-binding domains"/>
    <property type="match status" value="1"/>
</dbReference>